<dbReference type="InterPro" id="IPR011044">
    <property type="entry name" value="Quino_amine_DH_bsu"/>
</dbReference>
<proteinExistence type="predicted"/>
<dbReference type="Proteomes" id="UP000198765">
    <property type="component" value="Chromosome I"/>
</dbReference>
<keyword evidence="1" id="KW-0732">Signal</keyword>
<organism evidence="2 3">
    <name type="scientific">Micromonospora narathiwatensis</name>
    <dbReference type="NCBI Taxonomy" id="299146"/>
    <lineage>
        <taxon>Bacteria</taxon>
        <taxon>Bacillati</taxon>
        <taxon>Actinomycetota</taxon>
        <taxon>Actinomycetes</taxon>
        <taxon>Micromonosporales</taxon>
        <taxon>Micromonosporaceae</taxon>
        <taxon>Micromonospora</taxon>
    </lineage>
</organism>
<dbReference type="PATRIC" id="fig|299146.4.peg.304"/>
<protein>
    <submittedName>
        <fullName evidence="2">TIGR03118 family protein</fullName>
    </submittedName>
</protein>
<feature type="chain" id="PRO_5008382339" evidence="1">
    <location>
        <begin position="27"/>
        <end position="365"/>
    </location>
</feature>
<dbReference type="EMBL" id="LT594324">
    <property type="protein sequence ID" value="SBT38100.1"/>
    <property type="molecule type" value="Genomic_DNA"/>
</dbReference>
<dbReference type="OrthoDB" id="581621at2"/>
<keyword evidence="3" id="KW-1185">Reference proteome</keyword>
<sequence length="365" mass="38358">MATKMVRLVTIGAVAAATAVGSPAWAHDGGHERHGTPRFDVINQVSDQALKQDARRPPFVDPNAVNTWGLALGPDTPLWVANNGTDTATVYSGGVDGAPVDKVNITVNVPGGPTGAVFNDTDGFAVPNGGGNAPARFIFVTEGGDVIAWNQNAGANGVVVAHGAEGAVYKGATLLHTDSGNFLLAADFHNARIDVFDEHFDKVELSDRRFQDEELPEGFAPFNVFAVGEAVYVSYAKQDAAAHDDVPGVGLGFVNLFTDFGRRVCRVASRGTLNAPWGMAIAPKSFGRFAGDLLVGNFGDGKINVFDGNEFEGLLRDDDGDVITIDGLWALLPGTEQTGGEGTLWFSSGPDNEQHGLVGQLIRAN</sequence>
<evidence type="ECO:0000256" key="1">
    <source>
        <dbReference type="SAM" id="SignalP"/>
    </source>
</evidence>
<evidence type="ECO:0000313" key="2">
    <source>
        <dbReference type="EMBL" id="SBT38100.1"/>
    </source>
</evidence>
<accession>A0A1A8Z2K0</accession>
<evidence type="ECO:0000313" key="3">
    <source>
        <dbReference type="Proteomes" id="UP000198765"/>
    </source>
</evidence>
<dbReference type="InterPro" id="IPR017549">
    <property type="entry name" value="APMV_L690"/>
</dbReference>
<reference evidence="2 3" key="1">
    <citation type="submission" date="2016-06" db="EMBL/GenBank/DDBJ databases">
        <authorList>
            <person name="Kjaerup R.B."/>
            <person name="Dalgaard T.S."/>
            <person name="Juul-Madsen H.R."/>
        </authorList>
    </citation>
    <scope>NUCLEOTIDE SEQUENCE [LARGE SCALE GENOMIC DNA]</scope>
    <source>
        <strain evidence="2 3">DSM 45248</strain>
    </source>
</reference>
<feature type="signal peptide" evidence="1">
    <location>
        <begin position="1"/>
        <end position="26"/>
    </location>
</feature>
<name>A0A1A8Z2K0_9ACTN</name>
<gene>
    <name evidence="2" type="ORF">GA0070621_0306</name>
</gene>
<dbReference type="AlphaFoldDB" id="A0A1A8Z2K0"/>
<dbReference type="SUPFAM" id="SSF50969">
    <property type="entry name" value="YVTN repeat-like/Quinoprotein amine dehydrogenase"/>
    <property type="match status" value="1"/>
</dbReference>
<dbReference type="RefSeq" id="WP_157739797.1">
    <property type="nucleotide sequence ID" value="NZ_LT594324.1"/>
</dbReference>
<dbReference type="NCBIfam" id="TIGR03118">
    <property type="entry name" value="PEPCTERM_chp_1"/>
    <property type="match status" value="1"/>
</dbReference>